<dbReference type="InParanoid" id="Q23JA9"/>
<evidence type="ECO:0000256" key="1">
    <source>
        <dbReference type="SAM" id="Coils"/>
    </source>
</evidence>
<evidence type="ECO:0000313" key="2">
    <source>
        <dbReference type="EMBL" id="EAR96595.2"/>
    </source>
</evidence>
<dbReference type="EMBL" id="GG662691">
    <property type="protein sequence ID" value="EAR96595.2"/>
    <property type="molecule type" value="Genomic_DNA"/>
</dbReference>
<evidence type="ECO:0000313" key="3">
    <source>
        <dbReference type="Proteomes" id="UP000009168"/>
    </source>
</evidence>
<protein>
    <submittedName>
        <fullName evidence="2">Uncharacterized protein</fullName>
    </submittedName>
</protein>
<gene>
    <name evidence="2" type="ORF">TTHERM_00490630</name>
</gene>
<dbReference type="KEGG" id="tet:TTHERM_00490630"/>
<dbReference type="Proteomes" id="UP000009168">
    <property type="component" value="Unassembled WGS sequence"/>
</dbReference>
<dbReference type="GeneID" id="7836874"/>
<name>Q23JA9_TETTS</name>
<proteinExistence type="predicted"/>
<dbReference type="RefSeq" id="XP_001016840.2">
    <property type="nucleotide sequence ID" value="XM_001016840.2"/>
</dbReference>
<organism evidence="2 3">
    <name type="scientific">Tetrahymena thermophila (strain SB210)</name>
    <dbReference type="NCBI Taxonomy" id="312017"/>
    <lineage>
        <taxon>Eukaryota</taxon>
        <taxon>Sar</taxon>
        <taxon>Alveolata</taxon>
        <taxon>Ciliophora</taxon>
        <taxon>Intramacronucleata</taxon>
        <taxon>Oligohymenophorea</taxon>
        <taxon>Hymenostomatida</taxon>
        <taxon>Tetrahymenina</taxon>
        <taxon>Tetrahymenidae</taxon>
        <taxon>Tetrahymena</taxon>
    </lineage>
</organism>
<keyword evidence="1" id="KW-0175">Coiled coil</keyword>
<reference evidence="3" key="1">
    <citation type="journal article" date="2006" name="PLoS Biol.">
        <title>Macronuclear genome sequence of the ciliate Tetrahymena thermophila, a model eukaryote.</title>
        <authorList>
            <person name="Eisen J.A."/>
            <person name="Coyne R.S."/>
            <person name="Wu M."/>
            <person name="Wu D."/>
            <person name="Thiagarajan M."/>
            <person name="Wortman J.R."/>
            <person name="Badger J.H."/>
            <person name="Ren Q."/>
            <person name="Amedeo P."/>
            <person name="Jones K.M."/>
            <person name="Tallon L.J."/>
            <person name="Delcher A.L."/>
            <person name="Salzberg S.L."/>
            <person name="Silva J.C."/>
            <person name="Haas B.J."/>
            <person name="Majoros W.H."/>
            <person name="Farzad M."/>
            <person name="Carlton J.M."/>
            <person name="Smith R.K. Jr."/>
            <person name="Garg J."/>
            <person name="Pearlman R.E."/>
            <person name="Karrer K.M."/>
            <person name="Sun L."/>
            <person name="Manning G."/>
            <person name="Elde N.C."/>
            <person name="Turkewitz A.P."/>
            <person name="Asai D.J."/>
            <person name="Wilkes D.E."/>
            <person name="Wang Y."/>
            <person name="Cai H."/>
            <person name="Collins K."/>
            <person name="Stewart B.A."/>
            <person name="Lee S.R."/>
            <person name="Wilamowska K."/>
            <person name="Weinberg Z."/>
            <person name="Ruzzo W.L."/>
            <person name="Wloga D."/>
            <person name="Gaertig J."/>
            <person name="Frankel J."/>
            <person name="Tsao C.-C."/>
            <person name="Gorovsky M.A."/>
            <person name="Keeling P.J."/>
            <person name="Waller R.F."/>
            <person name="Patron N.J."/>
            <person name="Cherry J.M."/>
            <person name="Stover N.A."/>
            <person name="Krieger C.J."/>
            <person name="del Toro C."/>
            <person name="Ryder H.F."/>
            <person name="Williamson S.C."/>
            <person name="Barbeau R.A."/>
            <person name="Hamilton E.P."/>
            <person name="Orias E."/>
        </authorList>
    </citation>
    <scope>NUCLEOTIDE SEQUENCE [LARGE SCALE GENOMIC DNA]</scope>
    <source>
        <strain evidence="3">SB210</strain>
    </source>
</reference>
<accession>Q23JA9</accession>
<dbReference type="AlphaFoldDB" id="Q23JA9"/>
<feature type="coiled-coil region" evidence="1">
    <location>
        <begin position="19"/>
        <end position="87"/>
    </location>
</feature>
<keyword evidence="3" id="KW-1185">Reference proteome</keyword>
<dbReference type="SMR" id="Q23JA9"/>
<dbReference type="HOGENOM" id="CLU_1079590_0_0_1"/>
<sequence>MNKNKQKYLVKIDHNINLLSAVKKNLINYLEAIKNLQSTINNPQLPPNQRQTPQNVDKKKTNLEKSLEMFLANYKEVEDQKNFEKNQQIKDGFEEVIIQNQYFQLEKKLNTKDIQYFKRIESSIGILIEPGMISIRRPNLPGQPLSNYQIVIFVREAKFHMQNNTYQTIYIVQDLIVCPIPKRLQSQQSNQSILSNEPEKIEIPDKIPEVFKEISVFVRIAQKKLDTNVLFDMFFPQMKTNKIDYFSKVFQSSTLCDYCKNYMKLKSPKEGFIPPTIQYNNKFYHTQCFKEKEFY</sequence>